<sequence>MNFQLNGNIGNWLNKLNGKTIAEIYQVDFNNDRHNDDYLPWIFLITFSEFDQYLEIEGDFDGSHLKINLRENASLENKLKEYNLPNEPDLWQVYETKKDEKLGRLLGEKIDFIEFGIDKDEYVINGTKIKGQKEYFNFIRFSCGKLNLTIFEGSVTGLGVSDDQNIKLNFEETFEIYNTNKNNC</sequence>
<gene>
    <name evidence="1" type="ORF">ACFSSB_15715</name>
</gene>
<proteinExistence type="predicted"/>
<organism evidence="1 2">
    <name type="scientific">Lacinutrix gracilariae</name>
    <dbReference type="NCBI Taxonomy" id="1747198"/>
    <lineage>
        <taxon>Bacteria</taxon>
        <taxon>Pseudomonadati</taxon>
        <taxon>Bacteroidota</taxon>
        <taxon>Flavobacteriia</taxon>
        <taxon>Flavobacteriales</taxon>
        <taxon>Flavobacteriaceae</taxon>
        <taxon>Lacinutrix</taxon>
    </lineage>
</organism>
<comment type="caution">
    <text evidence="1">The sequence shown here is derived from an EMBL/GenBank/DDBJ whole genome shotgun (WGS) entry which is preliminary data.</text>
</comment>
<dbReference type="EMBL" id="JBHULM010000043">
    <property type="protein sequence ID" value="MFD2543774.1"/>
    <property type="molecule type" value="Genomic_DNA"/>
</dbReference>
<accession>A0ABW5K6L0</accession>
<name>A0ABW5K6L0_9FLAO</name>
<dbReference type="Proteomes" id="UP001597467">
    <property type="component" value="Unassembled WGS sequence"/>
</dbReference>
<protein>
    <submittedName>
        <fullName evidence="1">Uncharacterized protein</fullName>
    </submittedName>
</protein>
<reference evidence="2" key="1">
    <citation type="journal article" date="2019" name="Int. J. Syst. Evol. Microbiol.">
        <title>The Global Catalogue of Microorganisms (GCM) 10K type strain sequencing project: providing services to taxonomists for standard genome sequencing and annotation.</title>
        <authorList>
            <consortium name="The Broad Institute Genomics Platform"/>
            <consortium name="The Broad Institute Genome Sequencing Center for Infectious Disease"/>
            <person name="Wu L."/>
            <person name="Ma J."/>
        </authorList>
    </citation>
    <scope>NUCLEOTIDE SEQUENCE [LARGE SCALE GENOMIC DNA]</scope>
    <source>
        <strain evidence="2">KCTC 42808</strain>
    </source>
</reference>
<dbReference type="RefSeq" id="WP_379906017.1">
    <property type="nucleotide sequence ID" value="NZ_JBHULM010000043.1"/>
</dbReference>
<evidence type="ECO:0000313" key="1">
    <source>
        <dbReference type="EMBL" id="MFD2543774.1"/>
    </source>
</evidence>
<evidence type="ECO:0000313" key="2">
    <source>
        <dbReference type="Proteomes" id="UP001597467"/>
    </source>
</evidence>
<keyword evidence="2" id="KW-1185">Reference proteome</keyword>